<gene>
    <name evidence="2" type="ORF">PPRIM_AZ9-3.1.T0170006</name>
</gene>
<dbReference type="Proteomes" id="UP000688137">
    <property type="component" value="Unassembled WGS sequence"/>
</dbReference>
<evidence type="ECO:0000313" key="2">
    <source>
        <dbReference type="EMBL" id="CAD8050373.1"/>
    </source>
</evidence>
<evidence type="ECO:0000313" key="3">
    <source>
        <dbReference type="Proteomes" id="UP000688137"/>
    </source>
</evidence>
<dbReference type="OMA" id="NITDWEE"/>
<organism evidence="2 3">
    <name type="scientific">Paramecium primaurelia</name>
    <dbReference type="NCBI Taxonomy" id="5886"/>
    <lineage>
        <taxon>Eukaryota</taxon>
        <taxon>Sar</taxon>
        <taxon>Alveolata</taxon>
        <taxon>Ciliophora</taxon>
        <taxon>Intramacronucleata</taxon>
        <taxon>Oligohymenophorea</taxon>
        <taxon>Peniculida</taxon>
        <taxon>Parameciidae</taxon>
        <taxon>Paramecium</taxon>
    </lineage>
</organism>
<feature type="transmembrane region" description="Helical" evidence="1">
    <location>
        <begin position="28"/>
        <end position="47"/>
    </location>
</feature>
<keyword evidence="1" id="KW-0472">Membrane</keyword>
<name>A0A8S1K7R3_PARPR</name>
<evidence type="ECO:0008006" key="4">
    <source>
        <dbReference type="Google" id="ProtNLM"/>
    </source>
</evidence>
<feature type="transmembrane region" description="Helical" evidence="1">
    <location>
        <begin position="387"/>
        <end position="410"/>
    </location>
</feature>
<reference evidence="2" key="1">
    <citation type="submission" date="2021-01" db="EMBL/GenBank/DDBJ databases">
        <authorList>
            <consortium name="Genoscope - CEA"/>
            <person name="William W."/>
        </authorList>
    </citation>
    <scope>NUCLEOTIDE SEQUENCE</scope>
</reference>
<keyword evidence="3" id="KW-1185">Reference proteome</keyword>
<protein>
    <recommendedName>
        <fullName evidence="4">Transmembrane protein</fullName>
    </recommendedName>
</protein>
<keyword evidence="1" id="KW-1133">Transmembrane helix</keyword>
<keyword evidence="1" id="KW-0812">Transmembrane</keyword>
<sequence>MPISKSQKNNSLYQNGLKKITQKLRMSTILLIYTFIILGFSLAILIICQNIQLSLATDQVQLISEQILSLQNKKALSIQSKDAMYVLKFAFYMITSKMSKLVFLNYWMHTVDLKIVQELQHCNIMQQLNQQIQISSNCYTIFGNFSLQDAQIKPFENMVNLLHTHQYTFDFYIVSQQIYLTSIVDNLFTVYYPTKPKNETLEAFQQQWFINYTQELQSTKKFIPYKISKLFQMSNYNYLLATYSNILFNPKLQVTGIASLLINFPKLQDFLYMDKLSLMILDEIGTLVYSKSFIDHQMENKTDYIYNETLTGFNITDWEEIKQSINQTIYPIYKYNSLLKQNVYIKASQLPQTELIALTLSNNTYEQEIASVLNGQIQKVVSWFTNMSLYAILVDVIIVLLTILPLRLLFRSTNLVLDMMIKYLNGKFDYKMKDEVFNHQFLQSNDNSLSKLYETYQKIDKTLNNSQFEKSEQCKIIESFRFLKNEKIKLIYQKDGLYDQEDFIPPQLFHSLIKVHQEDI</sequence>
<comment type="caution">
    <text evidence="2">The sequence shown here is derived from an EMBL/GenBank/DDBJ whole genome shotgun (WGS) entry which is preliminary data.</text>
</comment>
<accession>A0A8S1K7R3</accession>
<proteinExistence type="predicted"/>
<dbReference type="AlphaFoldDB" id="A0A8S1K7R3"/>
<dbReference type="EMBL" id="CAJJDM010000012">
    <property type="protein sequence ID" value="CAD8050373.1"/>
    <property type="molecule type" value="Genomic_DNA"/>
</dbReference>
<evidence type="ECO:0000256" key="1">
    <source>
        <dbReference type="SAM" id="Phobius"/>
    </source>
</evidence>